<dbReference type="InterPro" id="IPR025662">
    <property type="entry name" value="Sigma_54_int_dom_ATP-bd_1"/>
</dbReference>
<keyword evidence="12" id="KW-1185">Reference proteome</keyword>
<dbReference type="RefSeq" id="WP_338605176.1">
    <property type="nucleotide sequence ID" value="NZ_AP028679.1"/>
</dbReference>
<evidence type="ECO:0000256" key="2">
    <source>
        <dbReference type="ARBA" id="ARBA00022840"/>
    </source>
</evidence>
<dbReference type="Pfam" id="PF08447">
    <property type="entry name" value="PAS_3"/>
    <property type="match status" value="1"/>
</dbReference>
<dbReference type="GO" id="GO:0005524">
    <property type="term" value="F:ATP binding"/>
    <property type="evidence" value="ECO:0007669"/>
    <property type="project" value="UniProtKB-KW"/>
</dbReference>
<dbReference type="InterPro" id="IPR035965">
    <property type="entry name" value="PAS-like_dom_sf"/>
</dbReference>
<dbReference type="Gene3D" id="1.10.8.60">
    <property type="match status" value="1"/>
</dbReference>
<dbReference type="Gene3D" id="2.10.70.100">
    <property type="match status" value="1"/>
</dbReference>
<feature type="domain" description="PAS" evidence="9">
    <location>
        <begin position="191"/>
        <end position="262"/>
    </location>
</feature>
<sequence length="656" mass="74363">MTREDNKLQGELEERLRFEILLADISARFVNLPASMVDSAIEDSQRRICECLGLEFSALWQWTEDSPQFLTLTHIFTPPWGPEHPYGINGLEEFPWTYGKLVNGETLCFSTEELPSEAQRDQDSFRHFGVKSTVVLPFRAGQGPFLGAVSFNMLSRERAWAQDMVQRLKLLAQVFTNALERKRSERALLLSEERLSLAADSAQAGLWELNITDQTFWVTERARSIFQYPMGADITMDMVESSVHPDDLPRLRQAIKASITKNEPLFIDYRITTADGVQKWISSSGRPYRNSAGEPERVLGVSIDISERKRTERQLRERMQEIEVLKKALEKENLVLQKEIQSRDARGNIVGRSPEIKTVLDKVELVAPTDATVLIGGETGVGKELIARAVHRLSTRKNRPLFVVNCASLPPTLVESELFGREKGAYTGAMTRMIGRFEAAHETTLFLDEISELPLEIQAKLLRVLEEGSFERLGSSKTVQVDVRIIAASNQDLEQLVNEGKFRKDLFYRLNVFSVEVPALRQRAEDIPALVWAFVKQYEEKMGKRIDNIPQACMERLQRHNWPGNVRELRNLVERAMIVCAGRTLNIDLPPGFQDQLGVEAPTLQDTERNHIISVLEQTGWRISGQGGAAEILGLKRTTLQSKMKKLAIRRPQADA</sequence>
<evidence type="ECO:0000256" key="4">
    <source>
        <dbReference type="ARBA" id="ARBA00023125"/>
    </source>
</evidence>
<accession>A0AAU9EUK9</accession>
<dbReference type="PROSITE" id="PS00675">
    <property type="entry name" value="SIGMA54_INTERACT_1"/>
    <property type="match status" value="1"/>
</dbReference>
<dbReference type="InterPro" id="IPR058031">
    <property type="entry name" value="AAA_lid_NorR"/>
</dbReference>
<dbReference type="Proteomes" id="UP001366166">
    <property type="component" value="Chromosome"/>
</dbReference>
<keyword evidence="5" id="KW-0010">Activator</keyword>
<dbReference type="Pfam" id="PF00158">
    <property type="entry name" value="Sigma54_activat"/>
    <property type="match status" value="1"/>
</dbReference>
<protein>
    <recommendedName>
        <fullName evidence="13">Fis family transcriptional regulator</fullName>
    </recommendedName>
</protein>
<dbReference type="PROSITE" id="PS50112">
    <property type="entry name" value="PAS"/>
    <property type="match status" value="1"/>
</dbReference>
<evidence type="ECO:0000259" key="8">
    <source>
        <dbReference type="PROSITE" id="PS50045"/>
    </source>
</evidence>
<evidence type="ECO:0000256" key="6">
    <source>
        <dbReference type="ARBA" id="ARBA00023163"/>
    </source>
</evidence>
<evidence type="ECO:0000259" key="10">
    <source>
        <dbReference type="PROSITE" id="PS50113"/>
    </source>
</evidence>
<evidence type="ECO:0000256" key="5">
    <source>
        <dbReference type="ARBA" id="ARBA00023159"/>
    </source>
</evidence>
<dbReference type="SUPFAM" id="SSF55781">
    <property type="entry name" value="GAF domain-like"/>
    <property type="match status" value="1"/>
</dbReference>
<dbReference type="InterPro" id="IPR025944">
    <property type="entry name" value="Sigma_54_int_dom_CS"/>
</dbReference>
<keyword evidence="2" id="KW-0067">ATP-binding</keyword>
<dbReference type="InterPro" id="IPR001610">
    <property type="entry name" value="PAC"/>
</dbReference>
<dbReference type="InterPro" id="IPR013655">
    <property type="entry name" value="PAS_fold_3"/>
</dbReference>
<gene>
    <name evidence="11" type="ORF">FAK_05340</name>
</gene>
<keyword evidence="6" id="KW-0804">Transcription</keyword>
<dbReference type="Gene3D" id="1.10.10.60">
    <property type="entry name" value="Homeodomain-like"/>
    <property type="match status" value="1"/>
</dbReference>
<dbReference type="InterPro" id="IPR003593">
    <property type="entry name" value="AAA+_ATPase"/>
</dbReference>
<dbReference type="InterPro" id="IPR000700">
    <property type="entry name" value="PAS-assoc_C"/>
</dbReference>
<keyword evidence="7" id="KW-0175">Coiled coil</keyword>
<feature type="coiled-coil region" evidence="7">
    <location>
        <begin position="308"/>
        <end position="339"/>
    </location>
</feature>
<dbReference type="Gene3D" id="3.30.450.40">
    <property type="match status" value="1"/>
</dbReference>
<dbReference type="PROSITE" id="PS00688">
    <property type="entry name" value="SIGMA54_INTERACT_3"/>
    <property type="match status" value="1"/>
</dbReference>
<reference evidence="12" key="1">
    <citation type="journal article" date="2023" name="Arch. Microbiol.">
        <title>Desulfoferula mesophilus gen. nov. sp. nov., a mesophilic sulfate-reducing bacterium isolated from a brackish lake sediment.</title>
        <authorList>
            <person name="Watanabe T."/>
            <person name="Yabe T."/>
            <person name="Tsuji J.M."/>
            <person name="Fukui M."/>
        </authorList>
    </citation>
    <scope>NUCLEOTIDE SEQUENCE [LARGE SCALE GENOMIC DNA]</scope>
    <source>
        <strain evidence="12">12FAK</strain>
    </source>
</reference>
<feature type="domain" description="Sigma-54 factor interaction" evidence="8">
    <location>
        <begin position="349"/>
        <end position="578"/>
    </location>
</feature>
<evidence type="ECO:0000256" key="3">
    <source>
        <dbReference type="ARBA" id="ARBA00023015"/>
    </source>
</evidence>
<dbReference type="AlphaFoldDB" id="A0AAU9EUK9"/>
<dbReference type="InterPro" id="IPR000014">
    <property type="entry name" value="PAS"/>
</dbReference>
<dbReference type="SMART" id="SM00091">
    <property type="entry name" value="PAS"/>
    <property type="match status" value="1"/>
</dbReference>
<dbReference type="KEGG" id="dmp:FAK_05340"/>
<dbReference type="GO" id="GO:0006355">
    <property type="term" value="P:regulation of DNA-templated transcription"/>
    <property type="evidence" value="ECO:0007669"/>
    <property type="project" value="InterPro"/>
</dbReference>
<dbReference type="SMART" id="SM00086">
    <property type="entry name" value="PAC"/>
    <property type="match status" value="1"/>
</dbReference>
<name>A0AAU9EUK9_9BACT</name>
<dbReference type="Pfam" id="PF02954">
    <property type="entry name" value="HTH_8"/>
    <property type="match status" value="1"/>
</dbReference>
<dbReference type="CDD" id="cd00130">
    <property type="entry name" value="PAS"/>
    <property type="match status" value="1"/>
</dbReference>
<dbReference type="CDD" id="cd00009">
    <property type="entry name" value="AAA"/>
    <property type="match status" value="1"/>
</dbReference>
<keyword evidence="1" id="KW-0547">Nucleotide-binding</keyword>
<evidence type="ECO:0000313" key="11">
    <source>
        <dbReference type="EMBL" id="BEQ13468.1"/>
    </source>
</evidence>
<feature type="domain" description="PAC" evidence="10">
    <location>
        <begin position="265"/>
        <end position="317"/>
    </location>
</feature>
<dbReference type="NCBIfam" id="TIGR00229">
    <property type="entry name" value="sensory_box"/>
    <property type="match status" value="1"/>
</dbReference>
<evidence type="ECO:0000259" key="9">
    <source>
        <dbReference type="PROSITE" id="PS50112"/>
    </source>
</evidence>
<evidence type="ECO:0008006" key="13">
    <source>
        <dbReference type="Google" id="ProtNLM"/>
    </source>
</evidence>
<dbReference type="InterPro" id="IPR002078">
    <property type="entry name" value="Sigma_54_int"/>
</dbReference>
<evidence type="ECO:0000256" key="7">
    <source>
        <dbReference type="SAM" id="Coils"/>
    </source>
</evidence>
<dbReference type="SMART" id="SM00382">
    <property type="entry name" value="AAA"/>
    <property type="match status" value="1"/>
</dbReference>
<dbReference type="Gene3D" id="3.40.50.300">
    <property type="entry name" value="P-loop containing nucleotide triphosphate hydrolases"/>
    <property type="match status" value="1"/>
</dbReference>
<dbReference type="InterPro" id="IPR029016">
    <property type="entry name" value="GAF-like_dom_sf"/>
</dbReference>
<evidence type="ECO:0000313" key="12">
    <source>
        <dbReference type="Proteomes" id="UP001366166"/>
    </source>
</evidence>
<keyword evidence="4" id="KW-0238">DNA-binding</keyword>
<keyword evidence="3" id="KW-0805">Transcription regulation</keyword>
<dbReference type="Gene3D" id="3.30.450.20">
    <property type="entry name" value="PAS domain"/>
    <property type="match status" value="1"/>
</dbReference>
<dbReference type="SUPFAM" id="SSF52540">
    <property type="entry name" value="P-loop containing nucleoside triphosphate hydrolases"/>
    <property type="match status" value="1"/>
</dbReference>
<dbReference type="PANTHER" id="PTHR32071:SF117">
    <property type="entry name" value="PTS-DEPENDENT DIHYDROXYACETONE KINASE OPERON REGULATORY PROTEIN-RELATED"/>
    <property type="match status" value="1"/>
</dbReference>
<dbReference type="EMBL" id="AP028679">
    <property type="protein sequence ID" value="BEQ13468.1"/>
    <property type="molecule type" value="Genomic_DNA"/>
</dbReference>
<dbReference type="SUPFAM" id="SSF46689">
    <property type="entry name" value="Homeodomain-like"/>
    <property type="match status" value="1"/>
</dbReference>
<dbReference type="InterPro" id="IPR027417">
    <property type="entry name" value="P-loop_NTPase"/>
</dbReference>
<organism evidence="11 12">
    <name type="scientific">Desulfoferula mesophila</name>
    <dbReference type="NCBI Taxonomy" id="3058419"/>
    <lineage>
        <taxon>Bacteria</taxon>
        <taxon>Pseudomonadati</taxon>
        <taxon>Thermodesulfobacteriota</taxon>
        <taxon>Desulfarculia</taxon>
        <taxon>Desulfarculales</taxon>
        <taxon>Desulfarculaceae</taxon>
        <taxon>Desulfoferula</taxon>
    </lineage>
</organism>
<dbReference type="GO" id="GO:0043565">
    <property type="term" value="F:sequence-specific DNA binding"/>
    <property type="evidence" value="ECO:0007669"/>
    <property type="project" value="InterPro"/>
</dbReference>
<proteinExistence type="predicted"/>
<dbReference type="InterPro" id="IPR009057">
    <property type="entry name" value="Homeodomain-like_sf"/>
</dbReference>
<dbReference type="InterPro" id="IPR002197">
    <property type="entry name" value="HTH_Fis"/>
</dbReference>
<dbReference type="Pfam" id="PF25601">
    <property type="entry name" value="AAA_lid_14"/>
    <property type="match status" value="1"/>
</dbReference>
<evidence type="ECO:0000256" key="1">
    <source>
        <dbReference type="ARBA" id="ARBA00022741"/>
    </source>
</evidence>
<dbReference type="PANTHER" id="PTHR32071">
    <property type="entry name" value="TRANSCRIPTIONAL REGULATORY PROTEIN"/>
    <property type="match status" value="1"/>
</dbReference>
<dbReference type="PROSITE" id="PS50113">
    <property type="entry name" value="PAC"/>
    <property type="match status" value="1"/>
</dbReference>
<dbReference type="SUPFAM" id="SSF55785">
    <property type="entry name" value="PYP-like sensor domain (PAS domain)"/>
    <property type="match status" value="1"/>
</dbReference>
<dbReference type="FunFam" id="3.40.50.300:FF:000006">
    <property type="entry name" value="DNA-binding transcriptional regulator NtrC"/>
    <property type="match status" value="1"/>
</dbReference>
<dbReference type="PROSITE" id="PS50045">
    <property type="entry name" value="SIGMA54_INTERACT_4"/>
    <property type="match status" value="1"/>
</dbReference>